<gene>
    <name evidence="2" type="ORF">ACFQMG_15400</name>
</gene>
<keyword evidence="3" id="KW-1185">Reference proteome</keyword>
<evidence type="ECO:0000313" key="3">
    <source>
        <dbReference type="Proteomes" id="UP001596435"/>
    </source>
</evidence>
<reference evidence="3" key="1">
    <citation type="journal article" date="2019" name="Int. J. Syst. Evol. Microbiol.">
        <title>The Global Catalogue of Microorganisms (GCM) 10K type strain sequencing project: providing services to taxonomists for standard genome sequencing and annotation.</title>
        <authorList>
            <consortium name="The Broad Institute Genomics Platform"/>
            <consortium name="The Broad Institute Genome Sequencing Center for Infectious Disease"/>
            <person name="Wu L."/>
            <person name="Ma J."/>
        </authorList>
    </citation>
    <scope>NUCLEOTIDE SEQUENCE [LARGE SCALE GENOMIC DNA]</scope>
    <source>
        <strain evidence="3">CGMCC 1.12859</strain>
    </source>
</reference>
<name>A0ABW2FXT7_9ACTN</name>
<dbReference type="Pfam" id="PF03756">
    <property type="entry name" value="AfsA"/>
    <property type="match status" value="2"/>
</dbReference>
<dbReference type="InterPro" id="IPR047757">
    <property type="entry name" value="AfsA-like"/>
</dbReference>
<comment type="caution">
    <text evidence="2">The sequence shown here is derived from an EMBL/GenBank/DDBJ whole genome shotgun (WGS) entry which is preliminary data.</text>
</comment>
<feature type="domain" description="A-factor biosynthesis hotdog" evidence="1">
    <location>
        <begin position="34"/>
        <end position="170"/>
    </location>
</feature>
<accession>A0ABW2FXT7</accession>
<proteinExistence type="predicted"/>
<dbReference type="EMBL" id="JBHTAJ010000025">
    <property type="protein sequence ID" value="MFC7180942.1"/>
    <property type="molecule type" value="Genomic_DNA"/>
</dbReference>
<dbReference type="NCBIfam" id="NF041195">
    <property type="entry name" value="ScbA_BarX_GamBu"/>
    <property type="match status" value="1"/>
</dbReference>
<evidence type="ECO:0000259" key="1">
    <source>
        <dbReference type="Pfam" id="PF03756"/>
    </source>
</evidence>
<dbReference type="Proteomes" id="UP001596435">
    <property type="component" value="Unassembled WGS sequence"/>
</dbReference>
<protein>
    <submittedName>
        <fullName evidence="2">ScbA/BarX family gamma-butyrolactone biosynthesis protein</fullName>
    </submittedName>
</protein>
<feature type="domain" description="A-factor biosynthesis hotdog" evidence="1">
    <location>
        <begin position="205"/>
        <end position="303"/>
    </location>
</feature>
<sequence length="347" mass="37535">MDTLAPARQIAADTVPAPRAAAQLDYHRTVSRKLVHKSAVSEVFLTDSERVSSDRFLIAAQWPRDHAVFQSGPGGLTDAMVIVETARQASILVFHEYYGVPLDVPFLVRSMEFRITDLDPLGGCAAGPQEVTLGTDIELPSGVRGLRMPVLTRTVVYADGARPCATVSMHGEILDRRIYQRLGRSRGRSAPPDHCPPPIAVRPAAVGRRRAADIVLAAGRPEGHGRWRLRIDQSHPTFFDHGSDHVQAVLMLEALKQCGLLAVADRAPLAGGVLSAMRVGFHAYGEFGSDIELDAREAEPPRAGADRAVAGLGAERLVNAQAVQDGQVITDADLVFRADWRKAPEES</sequence>
<organism evidence="2 3">
    <name type="scientific">Kitasatospora paranensis</name>
    <dbReference type="NCBI Taxonomy" id="258053"/>
    <lineage>
        <taxon>Bacteria</taxon>
        <taxon>Bacillati</taxon>
        <taxon>Actinomycetota</taxon>
        <taxon>Actinomycetes</taxon>
        <taxon>Kitasatosporales</taxon>
        <taxon>Streptomycetaceae</taxon>
        <taxon>Kitasatospora</taxon>
    </lineage>
</organism>
<dbReference type="InterPro" id="IPR005509">
    <property type="entry name" value="AfsA_hotdog_dom"/>
</dbReference>
<evidence type="ECO:0000313" key="2">
    <source>
        <dbReference type="EMBL" id="MFC7180942.1"/>
    </source>
</evidence>
<dbReference type="RefSeq" id="WP_380231289.1">
    <property type="nucleotide sequence ID" value="NZ_JBHSVH010000002.1"/>
</dbReference>